<dbReference type="InterPro" id="IPR011990">
    <property type="entry name" value="TPR-like_helical_dom_sf"/>
</dbReference>
<dbReference type="PANTHER" id="PTHR35807:SF1">
    <property type="entry name" value="TRANSCRIPTIONAL REGULATOR REDD"/>
    <property type="match status" value="1"/>
</dbReference>
<dbReference type="SUPFAM" id="SSF46894">
    <property type="entry name" value="C-terminal effector domain of the bipartite response regulators"/>
    <property type="match status" value="1"/>
</dbReference>
<feature type="domain" description="Bacterial transcriptional activator" evidence="3">
    <location>
        <begin position="104"/>
        <end position="246"/>
    </location>
</feature>
<dbReference type="Gene3D" id="1.25.40.10">
    <property type="entry name" value="Tetratricopeptide repeat domain"/>
    <property type="match status" value="1"/>
</dbReference>
<keyword evidence="1" id="KW-0805">Transcription regulation</keyword>
<protein>
    <submittedName>
        <fullName evidence="4">BTAD domain-containing putative transcriptional regulator</fullName>
    </submittedName>
</protein>
<dbReference type="PANTHER" id="PTHR35807">
    <property type="entry name" value="TRANSCRIPTIONAL REGULATOR REDD-RELATED"/>
    <property type="match status" value="1"/>
</dbReference>
<dbReference type="EMBL" id="JBHSBL010000030">
    <property type="protein sequence ID" value="MFC4072037.1"/>
    <property type="molecule type" value="Genomic_DNA"/>
</dbReference>
<dbReference type="SUPFAM" id="SSF48452">
    <property type="entry name" value="TPR-like"/>
    <property type="match status" value="1"/>
</dbReference>
<evidence type="ECO:0000256" key="1">
    <source>
        <dbReference type="ARBA" id="ARBA00023015"/>
    </source>
</evidence>
<evidence type="ECO:0000259" key="3">
    <source>
        <dbReference type="SMART" id="SM01043"/>
    </source>
</evidence>
<reference evidence="5" key="1">
    <citation type="journal article" date="2019" name="Int. J. Syst. Evol. Microbiol.">
        <title>The Global Catalogue of Microorganisms (GCM) 10K type strain sequencing project: providing services to taxonomists for standard genome sequencing and annotation.</title>
        <authorList>
            <consortium name="The Broad Institute Genomics Platform"/>
            <consortium name="The Broad Institute Genome Sequencing Center for Infectious Disease"/>
            <person name="Wu L."/>
            <person name="Ma J."/>
        </authorList>
    </citation>
    <scope>NUCLEOTIDE SEQUENCE [LARGE SCALE GENOMIC DNA]</scope>
    <source>
        <strain evidence="5">TBRC 5832</strain>
    </source>
</reference>
<dbReference type="InterPro" id="IPR005158">
    <property type="entry name" value="BTAD"/>
</dbReference>
<sequence length="248" mass="27163">MNILTGTGLHFGVLGPLELWQCDTRTTLTAPKLRGLLTLLLLDDAPVPVARVRGVLDEDETWRDASGPLHVAIHRLRRWLSQHGGHRLDLEPGGYRLTVTGGDTDARRFRRLIRTARDLTGPADRCDRLLAALALWRGPVAADAPAVVRRQHAACRLEQLRRQATLDLATTCLDSGLSGRALPVLERAAAETPYDEQTQSLYALSLAACGLPAAALDVIDRTRRILAADLGLDPGHHMRDAQLRILRG</sequence>
<evidence type="ECO:0000313" key="5">
    <source>
        <dbReference type="Proteomes" id="UP001595867"/>
    </source>
</evidence>
<name>A0ABV8J5Z1_9ACTN</name>
<organism evidence="4 5">
    <name type="scientific">Actinoplanes subglobosus</name>
    <dbReference type="NCBI Taxonomy" id="1547892"/>
    <lineage>
        <taxon>Bacteria</taxon>
        <taxon>Bacillati</taxon>
        <taxon>Actinomycetota</taxon>
        <taxon>Actinomycetes</taxon>
        <taxon>Micromonosporales</taxon>
        <taxon>Micromonosporaceae</taxon>
        <taxon>Actinoplanes</taxon>
    </lineage>
</organism>
<dbReference type="Pfam" id="PF03704">
    <property type="entry name" value="BTAD"/>
    <property type="match status" value="1"/>
</dbReference>
<dbReference type="SMART" id="SM01043">
    <property type="entry name" value="BTAD"/>
    <property type="match status" value="1"/>
</dbReference>
<dbReference type="Gene3D" id="1.10.10.10">
    <property type="entry name" value="Winged helix-like DNA-binding domain superfamily/Winged helix DNA-binding domain"/>
    <property type="match status" value="1"/>
</dbReference>
<dbReference type="Proteomes" id="UP001595867">
    <property type="component" value="Unassembled WGS sequence"/>
</dbReference>
<dbReference type="InterPro" id="IPR036388">
    <property type="entry name" value="WH-like_DNA-bd_sf"/>
</dbReference>
<comment type="caution">
    <text evidence="4">The sequence shown here is derived from an EMBL/GenBank/DDBJ whole genome shotgun (WGS) entry which is preliminary data.</text>
</comment>
<dbReference type="InterPro" id="IPR016032">
    <property type="entry name" value="Sig_transdc_resp-reg_C-effctor"/>
</dbReference>
<proteinExistence type="predicted"/>
<dbReference type="CDD" id="cd15831">
    <property type="entry name" value="BTAD"/>
    <property type="match status" value="1"/>
</dbReference>
<gene>
    <name evidence="4" type="ORF">ACFO0C_44485</name>
</gene>
<dbReference type="InterPro" id="IPR051677">
    <property type="entry name" value="AfsR-DnrI-RedD_regulator"/>
</dbReference>
<keyword evidence="2" id="KW-0804">Transcription</keyword>
<keyword evidence="5" id="KW-1185">Reference proteome</keyword>
<evidence type="ECO:0000313" key="4">
    <source>
        <dbReference type="EMBL" id="MFC4072037.1"/>
    </source>
</evidence>
<dbReference type="RefSeq" id="WP_378072913.1">
    <property type="nucleotide sequence ID" value="NZ_JBHSBL010000030.1"/>
</dbReference>
<evidence type="ECO:0000256" key="2">
    <source>
        <dbReference type="ARBA" id="ARBA00023163"/>
    </source>
</evidence>
<accession>A0ABV8J5Z1</accession>